<sequence>MGGCISKPVNPGVDEAEGQQGQAPICFCPWLKKLSRALFRYLLILLYVGSWVGALGTFFALPPFKNISSQSHRGMVGLVFLVVFVALDVFFRITICCLRERNVFEQQHGMCVEKKVLTIMEIGMFIILFFTFINEKSDE</sequence>
<feature type="transmembrane region" description="Helical" evidence="1">
    <location>
        <begin position="74"/>
        <end position="95"/>
    </location>
</feature>
<proteinExistence type="predicted"/>
<feature type="transmembrane region" description="Helical" evidence="1">
    <location>
        <begin position="116"/>
        <end position="133"/>
    </location>
</feature>
<feature type="transmembrane region" description="Helical" evidence="1">
    <location>
        <begin position="41"/>
        <end position="62"/>
    </location>
</feature>
<keyword evidence="1" id="KW-0812">Transmembrane</keyword>
<comment type="caution">
    <text evidence="2">The sequence shown here is derived from an EMBL/GenBank/DDBJ whole genome shotgun (WGS) entry which is preliminary data.</text>
</comment>
<name>A0AAV0DRF4_9ASTE</name>
<reference evidence="2" key="1">
    <citation type="submission" date="2022-07" db="EMBL/GenBank/DDBJ databases">
        <authorList>
            <person name="Macas J."/>
            <person name="Novak P."/>
            <person name="Neumann P."/>
        </authorList>
    </citation>
    <scope>NUCLEOTIDE SEQUENCE</scope>
</reference>
<organism evidence="2 4">
    <name type="scientific">Cuscuta epithymum</name>
    <dbReference type="NCBI Taxonomy" id="186058"/>
    <lineage>
        <taxon>Eukaryota</taxon>
        <taxon>Viridiplantae</taxon>
        <taxon>Streptophyta</taxon>
        <taxon>Embryophyta</taxon>
        <taxon>Tracheophyta</taxon>
        <taxon>Spermatophyta</taxon>
        <taxon>Magnoliopsida</taxon>
        <taxon>eudicotyledons</taxon>
        <taxon>Gunneridae</taxon>
        <taxon>Pentapetalae</taxon>
        <taxon>asterids</taxon>
        <taxon>lamiids</taxon>
        <taxon>Solanales</taxon>
        <taxon>Convolvulaceae</taxon>
        <taxon>Cuscuteae</taxon>
        <taxon>Cuscuta</taxon>
        <taxon>Cuscuta subgen. Cuscuta</taxon>
    </lineage>
</organism>
<protein>
    <submittedName>
        <fullName evidence="2">Uncharacterized protein</fullName>
    </submittedName>
</protein>
<evidence type="ECO:0000313" key="4">
    <source>
        <dbReference type="Proteomes" id="UP001152523"/>
    </source>
</evidence>
<keyword evidence="1" id="KW-0472">Membrane</keyword>
<keyword evidence="4" id="KW-1185">Reference proteome</keyword>
<dbReference type="EMBL" id="CAMAPF010001020">
    <property type="protein sequence ID" value="CAH9139917.1"/>
    <property type="molecule type" value="Genomic_DNA"/>
</dbReference>
<accession>A0AAV0DRF4</accession>
<gene>
    <name evidence="2" type="ORF">CEPIT_LOCUS16871</name>
    <name evidence="3" type="ORF">CEPIT_LOCUS37946</name>
</gene>
<evidence type="ECO:0000313" key="3">
    <source>
        <dbReference type="EMBL" id="CAH9139917.1"/>
    </source>
</evidence>
<dbReference type="AlphaFoldDB" id="A0AAV0DRF4"/>
<dbReference type="Proteomes" id="UP001152523">
    <property type="component" value="Unassembled WGS sequence"/>
</dbReference>
<keyword evidence="1" id="KW-1133">Transmembrane helix</keyword>
<dbReference type="EMBL" id="CAMAPF010000128">
    <property type="protein sequence ID" value="CAH9104692.1"/>
    <property type="molecule type" value="Genomic_DNA"/>
</dbReference>
<evidence type="ECO:0000313" key="2">
    <source>
        <dbReference type="EMBL" id="CAH9104692.1"/>
    </source>
</evidence>
<evidence type="ECO:0000256" key="1">
    <source>
        <dbReference type="SAM" id="Phobius"/>
    </source>
</evidence>